<evidence type="ECO:0000259" key="5">
    <source>
        <dbReference type="SMART" id="SM00249"/>
    </source>
</evidence>
<feature type="region of interest" description="Disordered" evidence="4">
    <location>
        <begin position="434"/>
        <end position="497"/>
    </location>
</feature>
<accession>A0A2V1D903</accession>
<dbReference type="OrthoDB" id="3642840at2759"/>
<feature type="compositionally biased region" description="Basic and acidic residues" evidence="4">
    <location>
        <begin position="436"/>
        <end position="445"/>
    </location>
</feature>
<feature type="region of interest" description="Disordered" evidence="4">
    <location>
        <begin position="524"/>
        <end position="610"/>
    </location>
</feature>
<feature type="compositionally biased region" description="Polar residues" evidence="4">
    <location>
        <begin position="569"/>
        <end position="593"/>
    </location>
</feature>
<dbReference type="PROSITE" id="PS01359">
    <property type="entry name" value="ZF_PHD_1"/>
    <property type="match status" value="1"/>
</dbReference>
<feature type="region of interest" description="Disordered" evidence="4">
    <location>
        <begin position="99"/>
        <end position="123"/>
    </location>
</feature>
<dbReference type="AlphaFoldDB" id="A0A2V1D903"/>
<evidence type="ECO:0000313" key="6">
    <source>
        <dbReference type="EMBL" id="PVH94616.1"/>
    </source>
</evidence>
<protein>
    <recommendedName>
        <fullName evidence="5">Zinc finger PHD-type domain-containing protein</fullName>
    </recommendedName>
</protein>
<gene>
    <name evidence="6" type="ORF">DM02DRAFT_692677</name>
</gene>
<keyword evidence="2" id="KW-0863">Zinc-finger</keyword>
<evidence type="ECO:0000256" key="1">
    <source>
        <dbReference type="ARBA" id="ARBA00022723"/>
    </source>
</evidence>
<dbReference type="GO" id="GO:0008270">
    <property type="term" value="F:zinc ion binding"/>
    <property type="evidence" value="ECO:0007669"/>
    <property type="project" value="UniProtKB-KW"/>
</dbReference>
<organism evidence="6 7">
    <name type="scientific">Periconia macrospinosa</name>
    <dbReference type="NCBI Taxonomy" id="97972"/>
    <lineage>
        <taxon>Eukaryota</taxon>
        <taxon>Fungi</taxon>
        <taxon>Dikarya</taxon>
        <taxon>Ascomycota</taxon>
        <taxon>Pezizomycotina</taxon>
        <taxon>Dothideomycetes</taxon>
        <taxon>Pleosporomycetidae</taxon>
        <taxon>Pleosporales</taxon>
        <taxon>Massarineae</taxon>
        <taxon>Periconiaceae</taxon>
        <taxon>Periconia</taxon>
    </lineage>
</organism>
<evidence type="ECO:0000256" key="3">
    <source>
        <dbReference type="ARBA" id="ARBA00022833"/>
    </source>
</evidence>
<evidence type="ECO:0000313" key="7">
    <source>
        <dbReference type="Proteomes" id="UP000244855"/>
    </source>
</evidence>
<feature type="region of interest" description="Disordered" evidence="4">
    <location>
        <begin position="299"/>
        <end position="342"/>
    </location>
</feature>
<evidence type="ECO:0000256" key="4">
    <source>
        <dbReference type="SAM" id="MobiDB-lite"/>
    </source>
</evidence>
<dbReference type="STRING" id="97972.A0A2V1D903"/>
<dbReference type="EMBL" id="KZ805527">
    <property type="protein sequence ID" value="PVH94616.1"/>
    <property type="molecule type" value="Genomic_DNA"/>
</dbReference>
<dbReference type="InterPro" id="IPR001965">
    <property type="entry name" value="Znf_PHD"/>
</dbReference>
<name>A0A2V1D903_9PLEO</name>
<feature type="compositionally biased region" description="Basic residues" evidence="4">
    <location>
        <begin position="481"/>
        <end position="490"/>
    </location>
</feature>
<proteinExistence type="predicted"/>
<feature type="domain" description="Zinc finger PHD-type" evidence="5">
    <location>
        <begin position="796"/>
        <end position="848"/>
    </location>
</feature>
<feature type="compositionally biased region" description="Pro residues" evidence="4">
    <location>
        <begin position="464"/>
        <end position="476"/>
    </location>
</feature>
<reference evidence="6 7" key="1">
    <citation type="journal article" date="2018" name="Sci. Rep.">
        <title>Comparative genomics provides insights into the lifestyle and reveals functional heterogeneity of dark septate endophytic fungi.</title>
        <authorList>
            <person name="Knapp D.G."/>
            <person name="Nemeth J.B."/>
            <person name="Barry K."/>
            <person name="Hainaut M."/>
            <person name="Henrissat B."/>
            <person name="Johnson J."/>
            <person name="Kuo A."/>
            <person name="Lim J.H.P."/>
            <person name="Lipzen A."/>
            <person name="Nolan M."/>
            <person name="Ohm R.A."/>
            <person name="Tamas L."/>
            <person name="Grigoriev I.V."/>
            <person name="Spatafora J.W."/>
            <person name="Nagy L.G."/>
            <person name="Kovacs G.M."/>
        </authorList>
    </citation>
    <scope>NUCLEOTIDE SEQUENCE [LARGE SCALE GENOMIC DNA]</scope>
    <source>
        <strain evidence="6 7">DSE2036</strain>
    </source>
</reference>
<sequence>MALSNSHYRWEDGPHLQHHCGFCDRPLAHPGAKVSCFGTHAEPCWRFHQIMFMRSRGHTCSMCRAIEEAHEKRHMEIAQRLRIIYDLSGSDMSIIPDDEQERQNDESGLTASHAEALTKRERKEQKRLARAASRPNIITTEDRQYISGVLHTSGGHNNLMEPINSEEIAEIEKHLRYHANIYANSKSLRSTFAEFPQFAADDIDFEQEMSRILQTFRVTELQGQNRKNQGLVGRELKDFESAITAFKQIVIEDIVLLKRDELEVRMRRAAYLRYTNRAAYEVVLDRYAVKDWKTGEKLIDPGKTPSKSETISEDRSFADDQEDRHPVHSHAKHLSTPRNPIKVDDRHLTMPYKVLGDYDMKFDDTPIPWEQVNQSHSDIDLEMPKWPGILAIRHPDSTRELQNTRQKFQESARNAPWSHVHLSHAVQYSTPAKVDGPLHEKEDSSFPKLPNPHHENRKTSVEPQPSPTKLPAPNEVPPLVGKKKKDKKKKRETERKARRAIEKEIQKGKEEIEVDAEWEATIAAGTTPEEEAELTGQLDEQPTDQENKNMPATRRQNTRLEASPMRSDALSSVDNESYTTAPSSPNSFGSIASSHHVRKSPPLHADVTSLPPPLAVTQTGHWTHWKQFAGEFQVDKLSQPTNSCVFEATHTFNCPMHHHNAYCKCHSSEADRFWIVYPRDGTAYIGPFNQFLATKLISELSAFPRLDKKLTVIHDEIRHWAEADAQSRMPVRPPELEKEVEDYSATGHKGVLMMQVEMYQGLRYINRCRPADKHVTIEELRKYYKKCRGDTKKMRVCYCQDVAPKEFNDKDFITCSYAFCDRRCFHRECVQKGGGIGENTEWYCFRCDILMKEAARRAVEEVNAVRDWEVLGPEPLIHRMPQSTLNVAQSLRRMMEELWVDGSGNDDVCDVEDVD</sequence>
<dbReference type="SMART" id="SM00249">
    <property type="entry name" value="PHD"/>
    <property type="match status" value="1"/>
</dbReference>
<feature type="compositionally biased region" description="Basic and acidic residues" evidence="4">
    <location>
        <begin position="310"/>
        <end position="326"/>
    </location>
</feature>
<evidence type="ECO:0000256" key="2">
    <source>
        <dbReference type="ARBA" id="ARBA00022771"/>
    </source>
</evidence>
<keyword evidence="3" id="KW-0862">Zinc</keyword>
<keyword evidence="1" id="KW-0479">Metal-binding</keyword>
<dbReference type="InterPro" id="IPR019786">
    <property type="entry name" value="Zinc_finger_PHD-type_CS"/>
</dbReference>
<dbReference type="Proteomes" id="UP000244855">
    <property type="component" value="Unassembled WGS sequence"/>
</dbReference>
<keyword evidence="7" id="KW-1185">Reference proteome</keyword>